<dbReference type="PANTHER" id="PTHR46438:SF12">
    <property type="entry name" value="ALPHA_BETA-HYDROLASES SUPERFAMILY PROTEIN"/>
    <property type="match status" value="1"/>
</dbReference>
<dbReference type="AlphaFoldDB" id="A0AA96WKE5"/>
<feature type="domain" description="AB hydrolase-1" evidence="1">
    <location>
        <begin position="37"/>
        <end position="289"/>
    </location>
</feature>
<accession>A0AA96WKE5</accession>
<keyword evidence="2" id="KW-0378">Hydrolase</keyword>
<dbReference type="GO" id="GO:0016787">
    <property type="term" value="F:hydrolase activity"/>
    <property type="evidence" value="ECO:0007669"/>
    <property type="project" value="UniProtKB-KW"/>
</dbReference>
<dbReference type="InterPro" id="IPR029058">
    <property type="entry name" value="AB_hydrolase_fold"/>
</dbReference>
<dbReference type="InterPro" id="IPR000073">
    <property type="entry name" value="AB_hydrolase_1"/>
</dbReference>
<dbReference type="RefSeq" id="WP_316434530.1">
    <property type="nucleotide sequence ID" value="NZ_CP053586.1"/>
</dbReference>
<organism evidence="2">
    <name type="scientific">Leptolyngbya sp. NK1-12</name>
    <dbReference type="NCBI Taxonomy" id="2547451"/>
    <lineage>
        <taxon>Bacteria</taxon>
        <taxon>Bacillati</taxon>
        <taxon>Cyanobacteriota</taxon>
        <taxon>Cyanophyceae</taxon>
        <taxon>Leptolyngbyales</taxon>
        <taxon>Leptolyngbyaceae</taxon>
        <taxon>Leptolyngbya group</taxon>
        <taxon>Leptolyngbya</taxon>
    </lineage>
</organism>
<dbReference type="Pfam" id="PF12697">
    <property type="entry name" value="Abhydrolase_6"/>
    <property type="match status" value="1"/>
</dbReference>
<gene>
    <name evidence="2" type="ORF">HJG54_08955</name>
</gene>
<dbReference type="PRINTS" id="PR00111">
    <property type="entry name" value="ABHYDROLASE"/>
</dbReference>
<proteinExistence type="predicted"/>
<dbReference type="PRINTS" id="PR00412">
    <property type="entry name" value="EPOXHYDRLASE"/>
</dbReference>
<sequence length="300" mass="32636">MTASAPLSTDGLAAPQVWSWQGFPICYQTQGQTGPAIVLIHGFGACWGHWRKTIPVLAQTCRVYAIDLIGFGASAKPVPGQPIAYTFETWGQQIVDFCREVVGSPAVLIGNSVGCIVAMQAAVVAPDQVVSVALLNCSLRLLHDRRRAEQPWYRQIGAPLLQKLLSIRGVGHSFFRAIAKPNTVRKILLKAYARPEAVTDELIELLMAPASDPGAADVFLAFTAYSQGPLPEDLLAVLPCPALVIWGEADPWEPVARGREFAHYPAVREFVSLAGVGHCPQDEAPEQINPILQRWIEQEV</sequence>
<dbReference type="EMBL" id="CP053586">
    <property type="protein sequence ID" value="WNZ22976.1"/>
    <property type="molecule type" value="Genomic_DNA"/>
</dbReference>
<protein>
    <submittedName>
        <fullName evidence="2">Alpha/beta fold hydrolase</fullName>
    </submittedName>
</protein>
<evidence type="ECO:0000313" key="2">
    <source>
        <dbReference type="EMBL" id="WNZ22976.1"/>
    </source>
</evidence>
<dbReference type="Gene3D" id="3.40.50.1820">
    <property type="entry name" value="alpha/beta hydrolase"/>
    <property type="match status" value="1"/>
</dbReference>
<name>A0AA96WKE5_9CYAN</name>
<dbReference type="PANTHER" id="PTHR46438">
    <property type="entry name" value="ALPHA/BETA-HYDROLASES SUPERFAMILY PROTEIN"/>
    <property type="match status" value="1"/>
</dbReference>
<dbReference type="SUPFAM" id="SSF53474">
    <property type="entry name" value="alpha/beta-Hydrolases"/>
    <property type="match status" value="1"/>
</dbReference>
<reference evidence="2" key="1">
    <citation type="submission" date="2020-05" db="EMBL/GenBank/DDBJ databases">
        <authorList>
            <person name="Zhu T."/>
            <person name="Keshari N."/>
            <person name="Lu X."/>
        </authorList>
    </citation>
    <scope>NUCLEOTIDE SEQUENCE</scope>
    <source>
        <strain evidence="2">NK1-12</strain>
    </source>
</reference>
<dbReference type="InterPro" id="IPR000639">
    <property type="entry name" value="Epox_hydrolase-like"/>
</dbReference>
<evidence type="ECO:0000259" key="1">
    <source>
        <dbReference type="Pfam" id="PF12697"/>
    </source>
</evidence>